<dbReference type="PROSITE" id="PS51352">
    <property type="entry name" value="THIOREDOXIN_2"/>
    <property type="match status" value="1"/>
</dbReference>
<comment type="similarity">
    <text evidence="1 4">Belongs to the class-II pyridine nucleotide-disulfide oxidoreductase family.</text>
</comment>
<comment type="cofactor">
    <cofactor evidence="4">
        <name>FAD</name>
        <dbReference type="ChEBI" id="CHEBI:57692"/>
    </cofactor>
</comment>
<evidence type="ECO:0000313" key="6">
    <source>
        <dbReference type="EMBL" id="PFH03894.1"/>
    </source>
</evidence>
<dbReference type="GO" id="GO:0005737">
    <property type="term" value="C:cytoplasm"/>
    <property type="evidence" value="ECO:0007669"/>
    <property type="project" value="InterPro"/>
</dbReference>
<dbReference type="Pfam" id="PF07992">
    <property type="entry name" value="Pyr_redox_2"/>
    <property type="match status" value="1"/>
</dbReference>
<dbReference type="InterPro" id="IPR036249">
    <property type="entry name" value="Thioredoxin-like_sf"/>
</dbReference>
<dbReference type="InterPro" id="IPR036188">
    <property type="entry name" value="FAD/NAD-bd_sf"/>
</dbReference>
<dbReference type="Gene3D" id="3.40.30.10">
    <property type="entry name" value="Glutaredoxin"/>
    <property type="match status" value="1"/>
</dbReference>
<dbReference type="NCBIfam" id="TIGR01292">
    <property type="entry name" value="TRX_reduct"/>
    <property type="match status" value="1"/>
</dbReference>
<dbReference type="PRINTS" id="PR00368">
    <property type="entry name" value="FADPNR"/>
</dbReference>
<accession>A0AB36TJ47</accession>
<proteinExistence type="inferred from homology"/>
<evidence type="ECO:0000256" key="1">
    <source>
        <dbReference type="ARBA" id="ARBA00009333"/>
    </source>
</evidence>
<comment type="subunit">
    <text evidence="4">Homodimer.</text>
</comment>
<evidence type="ECO:0000313" key="7">
    <source>
        <dbReference type="Proteomes" id="UP000223596"/>
    </source>
</evidence>
<feature type="domain" description="Thioredoxin" evidence="5">
    <location>
        <begin position="1"/>
        <end position="110"/>
    </location>
</feature>
<dbReference type="Pfam" id="PF00085">
    <property type="entry name" value="Thioredoxin"/>
    <property type="match status" value="1"/>
</dbReference>
<dbReference type="InterPro" id="IPR013766">
    <property type="entry name" value="Thioredoxin_domain"/>
</dbReference>
<evidence type="ECO:0000256" key="4">
    <source>
        <dbReference type="RuleBase" id="RU003880"/>
    </source>
</evidence>
<keyword evidence="3 4" id="KW-0560">Oxidoreductase</keyword>
<keyword evidence="2 4" id="KW-0285">Flavoprotein</keyword>
<dbReference type="SUPFAM" id="SSF51905">
    <property type="entry name" value="FAD/NAD(P)-binding domain"/>
    <property type="match status" value="1"/>
</dbReference>
<keyword evidence="4" id="KW-0676">Redox-active center</keyword>
<evidence type="ECO:0000256" key="2">
    <source>
        <dbReference type="ARBA" id="ARBA00022630"/>
    </source>
</evidence>
<dbReference type="EC" id="1.8.1.9" evidence="4"/>
<dbReference type="RefSeq" id="WP_003513934.1">
    <property type="nucleotide sequence ID" value="NZ_CP013828.1"/>
</dbReference>
<dbReference type="GeneID" id="35804555"/>
<sequence>MNDAIVKSTMENFDKDVLKSDIPVAVLFYTESCPVCDAFMPIFERTAQKYGKYMKFVKIYRQQNRQLVEDLKIKSSPTVLFYKEGNEVCTRLNGYISNAEFVEAIERVIGDVCKGEKREKVHCDFLILGGGPAGLTAAIYAARAKLHTVVVDEGLIGGQVATTFQVANYPGTNGVVRGIDLMENMKKQALDFGAYIDDLKEISDVNLEGKEKLVTAKDTDYYAKAVLIATGATPRRLPAEGEKEFRGRGVHYCATCDGAMYFDANILVVGGGESAAEEAVFLTRYAKHVTIINRHDYLKASKTAQDEVFRNPNISVVWNSEVRKINGDSFVKSVTIENLKTGKIEEIETDGLFVYIGTQPKTELFAGKVGMNEEGYILTNEDMATNIPGVFAAGDVRAKKVRQIATAVGDGAVAGIMAERYINGKFY</sequence>
<dbReference type="GO" id="GO:0004791">
    <property type="term" value="F:thioredoxin-disulfide reductase (NADPH) activity"/>
    <property type="evidence" value="ECO:0007669"/>
    <property type="project" value="UniProtKB-UniRule"/>
</dbReference>
<dbReference type="PRINTS" id="PR00469">
    <property type="entry name" value="PNDRDTASEII"/>
</dbReference>
<dbReference type="Proteomes" id="UP000223596">
    <property type="component" value="Unassembled WGS sequence"/>
</dbReference>
<dbReference type="Gene3D" id="3.50.50.60">
    <property type="entry name" value="FAD/NAD(P)-binding domain"/>
    <property type="match status" value="2"/>
</dbReference>
<dbReference type="InterPro" id="IPR005982">
    <property type="entry name" value="Thioredox_Rdtase"/>
</dbReference>
<evidence type="ECO:0000259" key="5">
    <source>
        <dbReference type="PROSITE" id="PS51352"/>
    </source>
</evidence>
<comment type="caution">
    <text evidence="6">The sequence shown here is derived from an EMBL/GenBank/DDBJ whole genome shotgun (WGS) entry which is preliminary data.</text>
</comment>
<organism evidence="6 7">
    <name type="scientific">Acetivibrio thermocellus AD2</name>
    <dbReference type="NCBI Taxonomy" id="1138384"/>
    <lineage>
        <taxon>Bacteria</taxon>
        <taxon>Bacillati</taxon>
        <taxon>Bacillota</taxon>
        <taxon>Clostridia</taxon>
        <taxon>Eubacteriales</taxon>
        <taxon>Oscillospiraceae</taxon>
        <taxon>Acetivibrio</taxon>
    </lineage>
</organism>
<dbReference type="SUPFAM" id="SSF52833">
    <property type="entry name" value="Thioredoxin-like"/>
    <property type="match status" value="1"/>
</dbReference>
<name>A0AB36TJ47_ACETH</name>
<reference evidence="6 7" key="1">
    <citation type="submission" date="2017-09" db="EMBL/GenBank/DDBJ databases">
        <title>Evaluation of Pacific Biosciences Sequencing Technology to Finishing C. thermocellum Genome Sequences.</title>
        <authorList>
            <person name="Brown S."/>
        </authorList>
    </citation>
    <scope>NUCLEOTIDE SEQUENCE [LARGE SCALE GENOMIC DNA]</scope>
    <source>
        <strain evidence="6 7">AD2</strain>
    </source>
</reference>
<dbReference type="InterPro" id="IPR023753">
    <property type="entry name" value="FAD/NAD-binding_dom"/>
</dbReference>
<dbReference type="GO" id="GO:0019430">
    <property type="term" value="P:removal of superoxide radicals"/>
    <property type="evidence" value="ECO:0007669"/>
    <property type="project" value="UniProtKB-UniRule"/>
</dbReference>
<comment type="catalytic activity">
    <reaction evidence="4">
        <text>[thioredoxin]-dithiol + NADP(+) = [thioredoxin]-disulfide + NADPH + H(+)</text>
        <dbReference type="Rhea" id="RHEA:20345"/>
        <dbReference type="Rhea" id="RHEA-COMP:10698"/>
        <dbReference type="Rhea" id="RHEA-COMP:10700"/>
        <dbReference type="ChEBI" id="CHEBI:15378"/>
        <dbReference type="ChEBI" id="CHEBI:29950"/>
        <dbReference type="ChEBI" id="CHEBI:50058"/>
        <dbReference type="ChEBI" id="CHEBI:57783"/>
        <dbReference type="ChEBI" id="CHEBI:58349"/>
        <dbReference type="EC" id="1.8.1.9"/>
    </reaction>
</comment>
<dbReference type="EMBL" id="PDBW01000001">
    <property type="protein sequence ID" value="PFH03894.1"/>
    <property type="molecule type" value="Genomic_DNA"/>
</dbReference>
<gene>
    <name evidence="6" type="ORF">M972_112713</name>
</gene>
<protein>
    <recommendedName>
        <fullName evidence="4">Thioredoxin reductase</fullName>
        <ecNumber evidence="4">1.8.1.9</ecNumber>
    </recommendedName>
</protein>
<keyword evidence="4" id="KW-0274">FAD</keyword>
<dbReference type="PANTHER" id="PTHR48105">
    <property type="entry name" value="THIOREDOXIN REDUCTASE 1-RELATED-RELATED"/>
    <property type="match status" value="1"/>
</dbReference>
<dbReference type="InterPro" id="IPR050097">
    <property type="entry name" value="Ferredoxin-NADP_redctase_2"/>
</dbReference>
<dbReference type="CDD" id="cd02947">
    <property type="entry name" value="TRX_family"/>
    <property type="match status" value="1"/>
</dbReference>
<dbReference type="AlphaFoldDB" id="A0AB36TJ47"/>
<evidence type="ECO:0000256" key="3">
    <source>
        <dbReference type="ARBA" id="ARBA00023002"/>
    </source>
</evidence>